<feature type="region of interest" description="Disordered" evidence="2">
    <location>
        <begin position="311"/>
        <end position="332"/>
    </location>
</feature>
<reference evidence="3" key="1">
    <citation type="submission" date="2022-01" db="EMBL/GenBank/DDBJ databases">
        <authorList>
            <person name="King R."/>
        </authorList>
    </citation>
    <scope>NUCLEOTIDE SEQUENCE</scope>
</reference>
<dbReference type="OrthoDB" id="6818847at2759"/>
<keyword evidence="4" id="KW-1185">Reference proteome</keyword>
<accession>A0A9P0CMZ2</accession>
<organism evidence="3 4">
    <name type="scientific">Psylliodes chrysocephalus</name>
    <dbReference type="NCBI Taxonomy" id="3402493"/>
    <lineage>
        <taxon>Eukaryota</taxon>
        <taxon>Metazoa</taxon>
        <taxon>Ecdysozoa</taxon>
        <taxon>Arthropoda</taxon>
        <taxon>Hexapoda</taxon>
        <taxon>Insecta</taxon>
        <taxon>Pterygota</taxon>
        <taxon>Neoptera</taxon>
        <taxon>Endopterygota</taxon>
        <taxon>Coleoptera</taxon>
        <taxon>Polyphaga</taxon>
        <taxon>Cucujiformia</taxon>
        <taxon>Chrysomeloidea</taxon>
        <taxon>Chrysomelidae</taxon>
        <taxon>Galerucinae</taxon>
        <taxon>Alticini</taxon>
        <taxon>Psylliodes</taxon>
    </lineage>
</organism>
<dbReference type="EMBL" id="OV651829">
    <property type="protein sequence ID" value="CAH1104611.1"/>
    <property type="molecule type" value="Genomic_DNA"/>
</dbReference>
<feature type="compositionally biased region" description="Polar residues" evidence="2">
    <location>
        <begin position="36"/>
        <end position="47"/>
    </location>
</feature>
<keyword evidence="1" id="KW-0175">Coiled coil</keyword>
<dbReference type="AlphaFoldDB" id="A0A9P0CMZ2"/>
<evidence type="ECO:0000313" key="3">
    <source>
        <dbReference type="EMBL" id="CAH1104611.1"/>
    </source>
</evidence>
<feature type="compositionally biased region" description="Basic and acidic residues" evidence="2">
    <location>
        <begin position="314"/>
        <end position="326"/>
    </location>
</feature>
<evidence type="ECO:0000256" key="1">
    <source>
        <dbReference type="SAM" id="Coils"/>
    </source>
</evidence>
<proteinExistence type="predicted"/>
<name>A0A9P0CMZ2_9CUCU</name>
<feature type="coiled-coil region" evidence="1">
    <location>
        <begin position="65"/>
        <end position="92"/>
    </location>
</feature>
<feature type="region of interest" description="Disordered" evidence="2">
    <location>
        <begin position="24"/>
        <end position="62"/>
    </location>
</feature>
<gene>
    <name evidence="3" type="ORF">PSYICH_LOCUS5449</name>
</gene>
<evidence type="ECO:0000313" key="4">
    <source>
        <dbReference type="Proteomes" id="UP001153636"/>
    </source>
</evidence>
<evidence type="ECO:0000256" key="2">
    <source>
        <dbReference type="SAM" id="MobiDB-lite"/>
    </source>
</evidence>
<protein>
    <submittedName>
        <fullName evidence="3">Uncharacterized protein</fullName>
    </submittedName>
</protein>
<sequence>MEPQTKLQYSVTFDERDYAFSTDSTEAIASDDEKSPTFQKTNLSSSVMGGEGGDANSDSSISTSILDDADEIKALKRKINELESRNKLLEYEIEKVNLCLIHERNKNSKLDKKLQFVKDNQDVFIKLKEAYINMKYNEAAGRKMIEIREKGQQTWDGILCRACIDSEQTRRQLAALQETYKGAYIVRPFQLEQLLNTVKCLKDTIDKREQTWSFNAERDDRLRIQIETLESENSTLREILKTRQINPSEDTFAYDTSNSELSMLKKIIVKYEKKIREFENNNTGALKISNSFNDKEKRQITHLMSKYLTRKRGKSLESKSYKENENKSQINK</sequence>
<dbReference type="Proteomes" id="UP001153636">
    <property type="component" value="Chromosome 17"/>
</dbReference>